<reference evidence="2 3" key="1">
    <citation type="submission" date="2016-01" db="EMBL/GenBank/DDBJ databases">
        <title>Whole genome sequencing of Myroides marinus L41.</title>
        <authorList>
            <person name="Hong K.W."/>
        </authorList>
    </citation>
    <scope>NUCLEOTIDE SEQUENCE [LARGE SCALE GENOMIC DNA]</scope>
    <source>
        <strain evidence="2 3">L41</strain>
    </source>
</reference>
<dbReference type="EMBL" id="LQNU01000037">
    <property type="protein sequence ID" value="KZE83585.1"/>
    <property type="molecule type" value="Genomic_DNA"/>
</dbReference>
<protein>
    <submittedName>
        <fullName evidence="2">Uncharacterized protein</fullName>
    </submittedName>
</protein>
<dbReference type="AlphaFoldDB" id="A0A161SC24"/>
<keyword evidence="1" id="KW-0472">Membrane</keyword>
<gene>
    <name evidence="2" type="ORF">AV926_04170</name>
</gene>
<sequence>MTPLISLILVFITQIIGYIFFYRKGIKGWRYTLFIMLLLLCILILPGAFISAYFNNDELNNPRCGMVDLGMYMFFWMFGVGGLLLIHLLFWGVNKLKGHK</sequence>
<proteinExistence type="predicted"/>
<evidence type="ECO:0000313" key="3">
    <source>
        <dbReference type="Proteomes" id="UP000076630"/>
    </source>
</evidence>
<keyword evidence="1" id="KW-0812">Transmembrane</keyword>
<evidence type="ECO:0000313" key="2">
    <source>
        <dbReference type="EMBL" id="KZE83585.1"/>
    </source>
</evidence>
<dbReference type="OrthoDB" id="10005479at2"/>
<evidence type="ECO:0000256" key="1">
    <source>
        <dbReference type="SAM" id="Phobius"/>
    </source>
</evidence>
<organism evidence="2 3">
    <name type="scientific">Myroides marinus</name>
    <dbReference type="NCBI Taxonomy" id="703342"/>
    <lineage>
        <taxon>Bacteria</taxon>
        <taxon>Pseudomonadati</taxon>
        <taxon>Bacteroidota</taxon>
        <taxon>Flavobacteriia</taxon>
        <taxon>Flavobacteriales</taxon>
        <taxon>Flavobacteriaceae</taxon>
        <taxon>Myroides</taxon>
    </lineage>
</organism>
<feature type="transmembrane region" description="Helical" evidence="1">
    <location>
        <begin position="34"/>
        <end position="54"/>
    </location>
</feature>
<accession>A0A161SC24</accession>
<feature type="transmembrane region" description="Helical" evidence="1">
    <location>
        <begin position="6"/>
        <end position="22"/>
    </location>
</feature>
<feature type="transmembrane region" description="Helical" evidence="1">
    <location>
        <begin position="74"/>
        <end position="93"/>
    </location>
</feature>
<keyword evidence="3" id="KW-1185">Reference proteome</keyword>
<name>A0A161SC24_9FLAO</name>
<keyword evidence="1" id="KW-1133">Transmembrane helix</keyword>
<dbReference type="RefSeq" id="WP_038986865.1">
    <property type="nucleotide sequence ID" value="NZ_JACAJW010000014.1"/>
</dbReference>
<dbReference type="Proteomes" id="UP000076630">
    <property type="component" value="Unassembled WGS sequence"/>
</dbReference>
<comment type="caution">
    <text evidence="2">The sequence shown here is derived from an EMBL/GenBank/DDBJ whole genome shotgun (WGS) entry which is preliminary data.</text>
</comment>